<dbReference type="Proteomes" id="UP000186136">
    <property type="component" value="Unassembled WGS sequence"/>
</dbReference>
<dbReference type="AlphaFoldDB" id="A0A1Q2YK56"/>
<accession>A0A1Q2YK56</accession>
<sequence>MPTYCSIGAAEEEEEEEGSQGTLLVEELLGRLDDSKLIAVFVLVVGGDVGGADARKHVGVVEVDELVDLGVAPPIEVCKGGVEEELLLEVDEAEASCAAGGVRSETHVPLGVLTCRIVGEVDVCEDDEQGHQLQLRVYAGLGHAMEGKVEAKNVHTVLDELDDAKREEQIKDDTDQEREVV</sequence>
<evidence type="ECO:0000313" key="2">
    <source>
        <dbReference type="Proteomes" id="UP000186136"/>
    </source>
</evidence>
<keyword evidence="2" id="KW-1185">Reference proteome</keyword>
<evidence type="ECO:0000313" key="1">
    <source>
        <dbReference type="EMBL" id="GAV29924.1"/>
    </source>
</evidence>
<comment type="caution">
    <text evidence="1">The sequence shown here is derived from an EMBL/GenBank/DDBJ whole genome shotgun (WGS) entry which is preliminary data.</text>
</comment>
<organism evidence="1 2">
    <name type="scientific">Pichia membranifaciens</name>
    <dbReference type="NCBI Taxonomy" id="4926"/>
    <lineage>
        <taxon>Eukaryota</taxon>
        <taxon>Fungi</taxon>
        <taxon>Dikarya</taxon>
        <taxon>Ascomycota</taxon>
        <taxon>Saccharomycotina</taxon>
        <taxon>Pichiomycetes</taxon>
        <taxon>Pichiales</taxon>
        <taxon>Pichiaceae</taxon>
        <taxon>Pichia</taxon>
    </lineage>
</organism>
<name>A0A1Q2YK56_9ASCO</name>
<gene>
    <name evidence="1" type="ORF">PMKS-003430</name>
</gene>
<reference evidence="1 2" key="1">
    <citation type="submission" date="2016-08" db="EMBL/GenBank/DDBJ databases">
        <title>Whole genome shotgun sequence of Pichia membranifaciens KS47-1.</title>
        <authorList>
            <person name="Konishi M."/>
            <person name="Ishida M."/>
            <person name="Arakawa T."/>
            <person name="Kato Y."/>
            <person name="Horiuchi J."/>
        </authorList>
    </citation>
    <scope>NUCLEOTIDE SEQUENCE [LARGE SCALE GENOMIC DNA]</scope>
    <source>
        <strain evidence="1 2">KS47-1</strain>
    </source>
</reference>
<proteinExistence type="predicted"/>
<protein>
    <submittedName>
        <fullName evidence="1">Uncharacterized protein</fullName>
    </submittedName>
</protein>
<dbReference type="EMBL" id="BDGI01000147">
    <property type="protein sequence ID" value="GAV29924.1"/>
    <property type="molecule type" value="Genomic_DNA"/>
</dbReference>